<dbReference type="GO" id="GO:0005886">
    <property type="term" value="C:plasma membrane"/>
    <property type="evidence" value="ECO:0007669"/>
    <property type="project" value="UniProtKB-SubCell"/>
</dbReference>
<dbReference type="PANTHER" id="PTHR38686:SF1">
    <property type="entry name" value="APOLIPOPROTEIN N-ACYLTRANSFERASE"/>
    <property type="match status" value="1"/>
</dbReference>
<dbReference type="PANTHER" id="PTHR38686">
    <property type="entry name" value="APOLIPOPROTEIN N-ACYLTRANSFERASE"/>
    <property type="match status" value="1"/>
</dbReference>
<dbReference type="AlphaFoldDB" id="A0A5R8KK16"/>
<reference evidence="11 12" key="1">
    <citation type="submission" date="2019-05" db="EMBL/GenBank/DDBJ databases">
        <title>Verrucobacter flavum gen. nov., sp. nov. a new member of the family Verrucomicrobiaceae.</title>
        <authorList>
            <person name="Szuroczki S."/>
            <person name="Abbaszade G."/>
            <person name="Szabo A."/>
            <person name="Felfoldi T."/>
            <person name="Schumann P."/>
            <person name="Boka K."/>
            <person name="Keki Z."/>
            <person name="Toumi M."/>
            <person name="Toth E."/>
        </authorList>
    </citation>
    <scope>NUCLEOTIDE SEQUENCE [LARGE SCALE GENOMIC DNA]</scope>
    <source>
        <strain evidence="11 12">MG-N-17</strain>
    </source>
</reference>
<comment type="function">
    <text evidence="9">Catalyzes the phospholipid dependent N-acylation of the N-terminal cysteine of apolipoprotein, the last step in lipoprotein maturation.</text>
</comment>
<comment type="caution">
    <text evidence="11">The sequence shown here is derived from an EMBL/GenBank/DDBJ whole genome shotgun (WGS) entry which is preliminary data.</text>
</comment>
<comment type="subcellular location">
    <subcellularLocation>
        <location evidence="1 9">Cell membrane</location>
        <topology evidence="1 9">Multi-pass membrane protein</topology>
    </subcellularLocation>
</comment>
<protein>
    <recommendedName>
        <fullName evidence="9">Apolipoprotein N-acyltransferase</fullName>
        <shortName evidence="9">ALP N-acyltransferase</shortName>
        <ecNumber evidence="9">2.3.1.269</ecNumber>
    </recommendedName>
</protein>
<keyword evidence="12" id="KW-1185">Reference proteome</keyword>
<dbReference type="Pfam" id="PF00795">
    <property type="entry name" value="CN_hydrolase"/>
    <property type="match status" value="1"/>
</dbReference>
<keyword evidence="8 9" id="KW-0012">Acyltransferase</keyword>
<evidence type="ECO:0000256" key="1">
    <source>
        <dbReference type="ARBA" id="ARBA00004651"/>
    </source>
</evidence>
<keyword evidence="6 9" id="KW-1133">Transmembrane helix</keyword>
<feature type="domain" description="CN hydrolase" evidence="10">
    <location>
        <begin position="268"/>
        <end position="522"/>
    </location>
</feature>
<dbReference type="Gene3D" id="3.60.110.10">
    <property type="entry name" value="Carbon-nitrogen hydrolase"/>
    <property type="match status" value="1"/>
</dbReference>
<feature type="transmembrane region" description="Helical" evidence="9">
    <location>
        <begin position="143"/>
        <end position="161"/>
    </location>
</feature>
<dbReference type="NCBIfam" id="TIGR00546">
    <property type="entry name" value="lnt"/>
    <property type="match status" value="1"/>
</dbReference>
<dbReference type="InterPro" id="IPR004563">
    <property type="entry name" value="Apolipo_AcylTrfase"/>
</dbReference>
<comment type="catalytic activity">
    <reaction evidence="9">
        <text>N-terminal S-1,2-diacyl-sn-glyceryl-L-cysteinyl-[lipoprotein] + a glycerophospholipid = N-acyl-S-1,2-diacyl-sn-glyceryl-L-cysteinyl-[lipoprotein] + a 2-acyl-sn-glycero-3-phospholipid + H(+)</text>
        <dbReference type="Rhea" id="RHEA:48228"/>
        <dbReference type="Rhea" id="RHEA-COMP:14681"/>
        <dbReference type="Rhea" id="RHEA-COMP:14684"/>
        <dbReference type="ChEBI" id="CHEBI:15378"/>
        <dbReference type="ChEBI" id="CHEBI:136912"/>
        <dbReference type="ChEBI" id="CHEBI:140656"/>
        <dbReference type="ChEBI" id="CHEBI:140657"/>
        <dbReference type="ChEBI" id="CHEBI:140660"/>
        <dbReference type="EC" id="2.3.1.269"/>
    </reaction>
</comment>
<proteinExistence type="inferred from homology"/>
<dbReference type="OrthoDB" id="9811121at2"/>
<evidence type="ECO:0000256" key="4">
    <source>
        <dbReference type="ARBA" id="ARBA00022679"/>
    </source>
</evidence>
<dbReference type="RefSeq" id="WP_138084964.1">
    <property type="nucleotide sequence ID" value="NZ_VAUV01000003.1"/>
</dbReference>
<keyword evidence="4 9" id="KW-0808">Transferase</keyword>
<dbReference type="CDD" id="cd07571">
    <property type="entry name" value="ALP_N-acyl_transferase"/>
    <property type="match status" value="1"/>
</dbReference>
<dbReference type="InterPro" id="IPR003010">
    <property type="entry name" value="C-N_Hydrolase"/>
</dbReference>
<evidence type="ECO:0000259" key="10">
    <source>
        <dbReference type="PROSITE" id="PS50263"/>
    </source>
</evidence>
<gene>
    <name evidence="9 11" type="primary">lnt</name>
    <name evidence="11" type="ORF">FEM03_04340</name>
</gene>
<dbReference type="GO" id="GO:0016410">
    <property type="term" value="F:N-acyltransferase activity"/>
    <property type="evidence" value="ECO:0007669"/>
    <property type="project" value="UniProtKB-UniRule"/>
</dbReference>
<dbReference type="PROSITE" id="PS50263">
    <property type="entry name" value="CN_HYDROLASE"/>
    <property type="match status" value="1"/>
</dbReference>
<dbReference type="InterPro" id="IPR045378">
    <property type="entry name" value="LNT_N"/>
</dbReference>
<sequence length="561" mass="62277">MKYLRPFLAVVSGVTLTFAYPNWNVGIVVWVWMLPLLFALWWGDASSSSSKDKKPWRRGFGLGYLAGLAFFIPNLAWVRHSSRVIHGAMDHSWVGWGPELLGAGAVLGLGAYLSVYWGIWGALAVTIGRPKLEEARDEGRRKWVSLSFASIRCGLVCAAAWVACEWLRGVVFTGFGWNGLGVAMRHHLAMIQTAEFVGVTGLSFLPVLVGCIGYTTVVRFRIEAGQRGARPHLDFFFAAFLVIANFFFGVNVLSEKPGETVKVRTLVVQQNIPQVVRWTPGTHEQIYQEMGELTRYGLITSKPDLVIWPETSLSYAFHDPNHFDFLNALFEDHQYALLTGTDIQMPNEPGYNGAALMQGSFENHELYRKIHLVPFGEYLPMRGVPGVEALLGGILPSDFAFGESTEPLKLEFPAGGGVQIIPLICFEDTVGRLARKFVRDAPQMIVNMTNDGWFLQSNENEVHLANAIFRCVELRRPMARSCNTGVSCFVDSHGRIAKADKLQDPNTGSVFIKGFLPKEVALEKNPPMTFYAKHGDVFSIAMAAVTALLALMGWIRRGQGR</sequence>
<name>A0A5R8KK16_9BACT</name>
<evidence type="ECO:0000256" key="5">
    <source>
        <dbReference type="ARBA" id="ARBA00022692"/>
    </source>
</evidence>
<dbReference type="Proteomes" id="UP000306196">
    <property type="component" value="Unassembled WGS sequence"/>
</dbReference>
<evidence type="ECO:0000313" key="12">
    <source>
        <dbReference type="Proteomes" id="UP000306196"/>
    </source>
</evidence>
<organism evidence="11 12">
    <name type="scientific">Phragmitibacter flavus</name>
    <dbReference type="NCBI Taxonomy" id="2576071"/>
    <lineage>
        <taxon>Bacteria</taxon>
        <taxon>Pseudomonadati</taxon>
        <taxon>Verrucomicrobiota</taxon>
        <taxon>Verrucomicrobiia</taxon>
        <taxon>Verrucomicrobiales</taxon>
        <taxon>Verrucomicrobiaceae</taxon>
        <taxon>Phragmitibacter</taxon>
    </lineage>
</organism>
<keyword evidence="7 9" id="KW-0472">Membrane</keyword>
<feature type="transmembrane region" description="Helical" evidence="9">
    <location>
        <begin position="29"/>
        <end position="47"/>
    </location>
</feature>
<feature type="transmembrane region" description="Helical" evidence="9">
    <location>
        <begin position="167"/>
        <end position="184"/>
    </location>
</feature>
<feature type="transmembrane region" description="Helical" evidence="9">
    <location>
        <begin position="100"/>
        <end position="123"/>
    </location>
</feature>
<comment type="similarity">
    <text evidence="2 9">Belongs to the CN hydrolase family. Apolipoprotein N-acyltransferase subfamily.</text>
</comment>
<dbReference type="HAMAP" id="MF_01148">
    <property type="entry name" value="Lnt"/>
    <property type="match status" value="1"/>
</dbReference>
<keyword evidence="11" id="KW-0449">Lipoprotein</keyword>
<feature type="transmembrane region" description="Helical" evidence="9">
    <location>
        <begin position="235"/>
        <end position="254"/>
    </location>
</feature>
<evidence type="ECO:0000256" key="6">
    <source>
        <dbReference type="ARBA" id="ARBA00022989"/>
    </source>
</evidence>
<dbReference type="GO" id="GO:0042158">
    <property type="term" value="P:lipoprotein biosynthetic process"/>
    <property type="evidence" value="ECO:0007669"/>
    <property type="project" value="UniProtKB-UniRule"/>
</dbReference>
<evidence type="ECO:0000256" key="8">
    <source>
        <dbReference type="ARBA" id="ARBA00023315"/>
    </source>
</evidence>
<dbReference type="InterPro" id="IPR036526">
    <property type="entry name" value="C-N_Hydrolase_sf"/>
</dbReference>
<accession>A0A5R8KK16</accession>
<keyword evidence="3 9" id="KW-1003">Cell membrane</keyword>
<dbReference type="SUPFAM" id="SSF56317">
    <property type="entry name" value="Carbon-nitrogen hydrolase"/>
    <property type="match status" value="1"/>
</dbReference>
<dbReference type="EC" id="2.3.1.269" evidence="9"/>
<evidence type="ECO:0000256" key="3">
    <source>
        <dbReference type="ARBA" id="ARBA00022475"/>
    </source>
</evidence>
<evidence type="ECO:0000313" key="11">
    <source>
        <dbReference type="EMBL" id="TLD71959.1"/>
    </source>
</evidence>
<keyword evidence="5 9" id="KW-0812">Transmembrane</keyword>
<dbReference type="Pfam" id="PF20154">
    <property type="entry name" value="LNT_N"/>
    <property type="match status" value="1"/>
</dbReference>
<feature type="transmembrane region" description="Helical" evidence="9">
    <location>
        <begin position="59"/>
        <end position="80"/>
    </location>
</feature>
<feature type="transmembrane region" description="Helical" evidence="9">
    <location>
        <begin position="537"/>
        <end position="555"/>
    </location>
</feature>
<dbReference type="UniPathway" id="UPA00666"/>
<comment type="pathway">
    <text evidence="9">Protein modification; lipoprotein biosynthesis (N-acyl transfer).</text>
</comment>
<feature type="transmembrane region" description="Helical" evidence="9">
    <location>
        <begin position="196"/>
        <end position="215"/>
    </location>
</feature>
<dbReference type="EMBL" id="VAUV01000003">
    <property type="protein sequence ID" value="TLD71959.1"/>
    <property type="molecule type" value="Genomic_DNA"/>
</dbReference>
<evidence type="ECO:0000256" key="9">
    <source>
        <dbReference type="HAMAP-Rule" id="MF_01148"/>
    </source>
</evidence>
<evidence type="ECO:0000256" key="2">
    <source>
        <dbReference type="ARBA" id="ARBA00010065"/>
    </source>
</evidence>
<evidence type="ECO:0000256" key="7">
    <source>
        <dbReference type="ARBA" id="ARBA00023136"/>
    </source>
</evidence>